<gene>
    <name evidence="1" type="ORF">SAMN05216198_2056</name>
</gene>
<evidence type="ECO:0000313" key="2">
    <source>
        <dbReference type="Proteomes" id="UP000243426"/>
    </source>
</evidence>
<proteinExistence type="predicted"/>
<reference evidence="2" key="1">
    <citation type="submission" date="2016-10" db="EMBL/GenBank/DDBJ databases">
        <authorList>
            <person name="Varghese N."/>
            <person name="Submissions S."/>
        </authorList>
    </citation>
    <scope>NUCLEOTIDE SEQUENCE [LARGE SCALE GENOMIC DNA]</scope>
    <source>
        <strain evidence="2">2SM5</strain>
    </source>
</reference>
<dbReference type="STRING" id="797277.SAMN05216198_2056"/>
<sequence length="62" mass="7300">MPEAHFEFDEADRELLERIQRRYGLQSCEQAAEWLIKARLRRAAIKLTGRGRALYPINNGRD</sequence>
<dbReference type="OrthoDB" id="6184290at2"/>
<dbReference type="AlphaFoldDB" id="A0A1H1SKU6"/>
<organism evidence="1 2">
    <name type="scientific">Halopseudomonas litoralis</name>
    <dbReference type="NCBI Taxonomy" id="797277"/>
    <lineage>
        <taxon>Bacteria</taxon>
        <taxon>Pseudomonadati</taxon>
        <taxon>Pseudomonadota</taxon>
        <taxon>Gammaproteobacteria</taxon>
        <taxon>Pseudomonadales</taxon>
        <taxon>Pseudomonadaceae</taxon>
        <taxon>Halopseudomonas</taxon>
    </lineage>
</organism>
<protein>
    <submittedName>
        <fullName evidence="1">Uncharacterized protein</fullName>
    </submittedName>
</protein>
<dbReference type="EMBL" id="LT629748">
    <property type="protein sequence ID" value="SDS48463.1"/>
    <property type="molecule type" value="Genomic_DNA"/>
</dbReference>
<accession>A0A1H1SKU6</accession>
<dbReference type="Proteomes" id="UP000243426">
    <property type="component" value="Chromosome I"/>
</dbReference>
<dbReference type="RefSeq" id="WP_090273213.1">
    <property type="nucleotide sequence ID" value="NZ_LT629748.1"/>
</dbReference>
<keyword evidence="2" id="KW-1185">Reference proteome</keyword>
<evidence type="ECO:0000313" key="1">
    <source>
        <dbReference type="EMBL" id="SDS48463.1"/>
    </source>
</evidence>
<name>A0A1H1SKU6_9GAMM</name>